<comment type="caution">
    <text evidence="1">The sequence shown here is derived from an EMBL/GenBank/DDBJ whole genome shotgun (WGS) entry which is preliminary data.</text>
</comment>
<name>A0ABW9KED5_9FIRM</name>
<sequence length="312" mass="36370">MKKIKIGIIDGYYRNDEEKNIITVNNSKIQNINNFHTKIILDLIKNKLGDSCERNIEFVILPILNLNNFGELRDLYWALEKCLLMDVDIINVSLGTNRVIKNKIIDKLIGELKKKGILIVSSFDNSNNPETYIASSPLVMGVESSICGYSYIYKNDNFYKIGKNICFKYNDVLLKGKRFTGNSYLCAKIVGVLSKKMLTGKKLTLKNKDLLISFKPRGELINLLDIKNNKVFNDYENYKFKERIDQSNTLFINKNYVKMSFNERLKFLDFLFKNALQYDLNVVSEVEIDNVRDFEIYLREFENKGLDFIKIF</sequence>
<keyword evidence="2" id="KW-1185">Reference proteome</keyword>
<dbReference type="SUPFAM" id="SSF52743">
    <property type="entry name" value="Subtilisin-like"/>
    <property type="match status" value="1"/>
</dbReference>
<evidence type="ECO:0008006" key="3">
    <source>
        <dbReference type="Google" id="ProtNLM"/>
    </source>
</evidence>
<dbReference type="InterPro" id="IPR036852">
    <property type="entry name" value="Peptidase_S8/S53_dom_sf"/>
</dbReference>
<evidence type="ECO:0000313" key="2">
    <source>
        <dbReference type="Proteomes" id="UP001634413"/>
    </source>
</evidence>
<evidence type="ECO:0000313" key="1">
    <source>
        <dbReference type="EMBL" id="MFN2102256.1"/>
    </source>
</evidence>
<dbReference type="EMBL" id="JBDLBQ010000004">
    <property type="protein sequence ID" value="MFN2102256.1"/>
    <property type="molecule type" value="Genomic_DNA"/>
</dbReference>
<dbReference type="Gene3D" id="3.40.50.200">
    <property type="entry name" value="Peptidase S8/S53 domain"/>
    <property type="match status" value="1"/>
</dbReference>
<organism evidence="1 2">
    <name type="scientific">Finegoldia dalianensis</name>
    <dbReference type="NCBI Taxonomy" id="3145239"/>
    <lineage>
        <taxon>Bacteria</taxon>
        <taxon>Bacillati</taxon>
        <taxon>Bacillota</taxon>
        <taxon>Tissierellia</taxon>
        <taxon>Tissierellales</taxon>
        <taxon>Peptoniphilaceae</taxon>
        <taxon>Finegoldia</taxon>
    </lineage>
</organism>
<gene>
    <name evidence="1" type="ORF">ABDJ34_04965</name>
</gene>
<dbReference type="Proteomes" id="UP001634413">
    <property type="component" value="Unassembled WGS sequence"/>
</dbReference>
<proteinExistence type="predicted"/>
<accession>A0ABW9KED5</accession>
<reference evidence="1 2" key="1">
    <citation type="journal article" date="2024" name="Anaerobe">
        <title>The identification of Finegoldia dalianensis sp. nov., isolated from the pus of a patient with skin abscess and genomic analysis of the strains belonging to Finegoldia genus.</title>
        <authorList>
            <person name="Li Y."/>
            <person name="Wang Y."/>
            <person name="Xiao D."/>
            <person name="Wang J."/>
            <person name="Jin D."/>
        </authorList>
    </citation>
    <scope>NUCLEOTIDE SEQUENCE [LARGE SCALE GENOMIC DNA]</scope>
    <source>
        <strain evidence="1 2">LY240594</strain>
    </source>
</reference>
<protein>
    <recommendedName>
        <fullName evidence="3">Peptidase S8/S53 domain-containing protein</fullName>
    </recommendedName>
</protein>
<dbReference type="RefSeq" id="WP_412701580.1">
    <property type="nucleotide sequence ID" value="NZ_JBDLBQ010000004.1"/>
</dbReference>